<evidence type="ECO:0000256" key="9">
    <source>
        <dbReference type="ARBA" id="ARBA00023167"/>
    </source>
</evidence>
<feature type="binding site" evidence="10 11">
    <location>
        <begin position="438"/>
        <end position="440"/>
    </location>
    <ligand>
        <name>L-methionine</name>
        <dbReference type="ChEBI" id="CHEBI:57844"/>
    </ligand>
</feature>
<evidence type="ECO:0000313" key="17">
    <source>
        <dbReference type="Proteomes" id="UP000190367"/>
    </source>
</evidence>
<evidence type="ECO:0000313" key="16">
    <source>
        <dbReference type="EMBL" id="SJZ55239.1"/>
    </source>
</evidence>
<dbReference type="GO" id="GO:0032259">
    <property type="term" value="P:methylation"/>
    <property type="evidence" value="ECO:0007669"/>
    <property type="project" value="UniProtKB-KW"/>
</dbReference>
<dbReference type="InterPro" id="IPR002629">
    <property type="entry name" value="Met_Synth_C/arc"/>
</dbReference>
<feature type="binding site" evidence="12">
    <location>
        <position position="672"/>
    </location>
    <ligand>
        <name>Zn(2+)</name>
        <dbReference type="ChEBI" id="CHEBI:29105"/>
        <label>1</label>
        <note>catalytic</note>
    </ligand>
</feature>
<evidence type="ECO:0000256" key="6">
    <source>
        <dbReference type="ARBA" id="ARBA00022679"/>
    </source>
</evidence>
<comment type="cofactor">
    <cofactor evidence="10">
        <name>Zn(2+)</name>
        <dbReference type="ChEBI" id="CHEBI:29105"/>
    </cofactor>
    <text evidence="10">Binds 1 zinc ion per subunit.</text>
</comment>
<dbReference type="EMBL" id="FUWZ01000001">
    <property type="protein sequence ID" value="SJZ55239.1"/>
    <property type="molecule type" value="Genomic_DNA"/>
</dbReference>
<dbReference type="RefSeq" id="WP_078668527.1">
    <property type="nucleotide sequence ID" value="NZ_FUWZ01000001.1"/>
</dbReference>
<dbReference type="Pfam" id="PF01717">
    <property type="entry name" value="Meth_synt_2"/>
    <property type="match status" value="1"/>
</dbReference>
<keyword evidence="8 10" id="KW-0862">Zinc</keyword>
<dbReference type="InterPro" id="IPR038071">
    <property type="entry name" value="UROD/MetE-like_sf"/>
</dbReference>
<feature type="binding site" evidence="12">
    <location>
        <position position="733"/>
    </location>
    <ligand>
        <name>Zn(2+)</name>
        <dbReference type="ChEBI" id="CHEBI:29105"/>
        <label>1</label>
        <note>catalytic</note>
    </ligand>
</feature>
<feature type="binding site" evidence="10">
    <location>
        <begin position="15"/>
        <end position="18"/>
    </location>
    <ligand>
        <name>5-methyltetrahydropteroyltri-L-glutamate</name>
        <dbReference type="ChEBI" id="CHEBI:58207"/>
    </ligand>
</feature>
<feature type="binding site" evidence="10">
    <location>
        <position position="491"/>
    </location>
    <ligand>
        <name>L-homocysteine</name>
        <dbReference type="ChEBI" id="CHEBI:58199"/>
    </ligand>
</feature>
<feature type="binding site" evidence="12">
    <location>
        <position position="648"/>
    </location>
    <ligand>
        <name>Zn(2+)</name>
        <dbReference type="ChEBI" id="CHEBI:29105"/>
        <label>1</label>
        <note>catalytic</note>
    </ligand>
</feature>
<keyword evidence="7 10" id="KW-0479">Metal-binding</keyword>
<proteinExistence type="inferred from homology"/>
<keyword evidence="17" id="KW-1185">Reference proteome</keyword>
<dbReference type="CDD" id="cd03312">
    <property type="entry name" value="CIMS_N_terminal_like"/>
    <property type="match status" value="1"/>
</dbReference>
<comment type="function">
    <text evidence="1 10">Catalyzes the transfer of a methyl group from 5-methyltetrahydrofolate to homocysteine resulting in methionine formation.</text>
</comment>
<feature type="binding site" evidence="10 11">
    <location>
        <begin position="522"/>
        <end position="523"/>
    </location>
    <ligand>
        <name>5-methyltetrahydropteroyltri-L-glutamate</name>
        <dbReference type="ChEBI" id="CHEBI:58207"/>
    </ligand>
</feature>
<evidence type="ECO:0000259" key="15">
    <source>
        <dbReference type="Pfam" id="PF08267"/>
    </source>
</evidence>
<dbReference type="Proteomes" id="UP000190367">
    <property type="component" value="Unassembled WGS sequence"/>
</dbReference>
<dbReference type="AlphaFoldDB" id="A0A1T4LKI5"/>
<feature type="active site" description="Proton donor" evidence="10 13">
    <location>
        <position position="701"/>
    </location>
</feature>
<feature type="binding site" evidence="10">
    <location>
        <position position="648"/>
    </location>
    <ligand>
        <name>Zn(2+)</name>
        <dbReference type="ChEBI" id="CHEBI:29105"/>
        <note>catalytic</note>
    </ligand>
</feature>
<dbReference type="InterPro" id="IPR013215">
    <property type="entry name" value="Cbl-indep_Met_Synth_N"/>
</dbReference>
<comment type="pathway">
    <text evidence="2 10">Amino-acid biosynthesis; L-methionine biosynthesis via de novo pathway; L-methionine from L-homocysteine (MetE route): step 1/1.</text>
</comment>
<feature type="binding site" evidence="12">
    <location>
        <position position="650"/>
    </location>
    <ligand>
        <name>Zn(2+)</name>
        <dbReference type="ChEBI" id="CHEBI:29105"/>
        <label>1</label>
        <note>catalytic</note>
    </ligand>
</feature>
<dbReference type="SUPFAM" id="SSF51726">
    <property type="entry name" value="UROD/MetE-like"/>
    <property type="match status" value="2"/>
</dbReference>
<keyword evidence="6 10" id="KW-0808">Transferase</keyword>
<dbReference type="Gene3D" id="3.20.20.210">
    <property type="match status" value="2"/>
</dbReference>
<comment type="catalytic activity">
    <reaction evidence="10">
        <text>5-methyltetrahydropteroyltri-L-glutamate + L-homocysteine = tetrahydropteroyltri-L-glutamate + L-methionine</text>
        <dbReference type="Rhea" id="RHEA:21196"/>
        <dbReference type="ChEBI" id="CHEBI:57844"/>
        <dbReference type="ChEBI" id="CHEBI:58140"/>
        <dbReference type="ChEBI" id="CHEBI:58199"/>
        <dbReference type="ChEBI" id="CHEBI:58207"/>
        <dbReference type="EC" id="2.1.1.14"/>
    </reaction>
</comment>
<dbReference type="UniPathway" id="UPA00051">
    <property type="reaction ID" value="UER00082"/>
</dbReference>
<feature type="binding site" evidence="10 11">
    <location>
        <begin position="438"/>
        <end position="440"/>
    </location>
    <ligand>
        <name>L-homocysteine</name>
        <dbReference type="ChEBI" id="CHEBI:58199"/>
    </ligand>
</feature>
<dbReference type="InterPro" id="IPR006276">
    <property type="entry name" value="Cobalamin-indep_Met_synthase"/>
</dbReference>
<feature type="binding site" evidence="10">
    <location>
        <position position="733"/>
    </location>
    <ligand>
        <name>Zn(2+)</name>
        <dbReference type="ChEBI" id="CHEBI:29105"/>
        <note>catalytic</note>
    </ligand>
</feature>
<evidence type="ECO:0000256" key="5">
    <source>
        <dbReference type="ARBA" id="ARBA00022605"/>
    </source>
</evidence>
<keyword evidence="9 10" id="KW-0486">Methionine biosynthesis</keyword>
<feature type="domain" description="Cobalamin-independent methionine synthase MetE C-terminal/archaeal" evidence="14">
    <location>
        <begin position="433"/>
        <end position="755"/>
    </location>
</feature>
<organism evidence="16 17">
    <name type="scientific">Chitinophaga eiseniae</name>
    <dbReference type="NCBI Taxonomy" id="634771"/>
    <lineage>
        <taxon>Bacteria</taxon>
        <taxon>Pseudomonadati</taxon>
        <taxon>Bacteroidota</taxon>
        <taxon>Chitinophagia</taxon>
        <taxon>Chitinophagales</taxon>
        <taxon>Chitinophagaceae</taxon>
        <taxon>Chitinophaga</taxon>
    </lineage>
</organism>
<dbReference type="HAMAP" id="MF_00172">
    <property type="entry name" value="Meth_synth"/>
    <property type="match status" value="1"/>
</dbReference>
<evidence type="ECO:0000256" key="13">
    <source>
        <dbReference type="PIRSR" id="PIRSR000382-3"/>
    </source>
</evidence>
<dbReference type="CDD" id="cd03311">
    <property type="entry name" value="CIMS_C_terminal_like"/>
    <property type="match status" value="1"/>
</dbReference>
<gene>
    <name evidence="10" type="primary">metE</name>
    <name evidence="16" type="ORF">SAMN04488128_101691</name>
</gene>
<evidence type="ECO:0000256" key="3">
    <source>
        <dbReference type="ARBA" id="ARBA00009553"/>
    </source>
</evidence>
<keyword evidence="10" id="KW-0677">Repeat</keyword>
<reference evidence="17" key="1">
    <citation type="submission" date="2017-02" db="EMBL/GenBank/DDBJ databases">
        <authorList>
            <person name="Varghese N."/>
            <person name="Submissions S."/>
        </authorList>
    </citation>
    <scope>NUCLEOTIDE SEQUENCE [LARGE SCALE GENOMIC DNA]</scope>
    <source>
        <strain evidence="17">DSM 22224</strain>
    </source>
</reference>
<dbReference type="PIRSF" id="PIRSF000382">
    <property type="entry name" value="MeTrfase_B12_ind"/>
    <property type="match status" value="1"/>
</dbReference>
<dbReference type="PANTHER" id="PTHR30519">
    <property type="entry name" value="5-METHYLTETRAHYDROPTEROYLTRIGLUTAMATE--HOMOCYSTEINE METHYLTRANSFERASE"/>
    <property type="match status" value="1"/>
</dbReference>
<feature type="binding site" evidence="10">
    <location>
        <position position="612"/>
    </location>
    <ligand>
        <name>5-methyltetrahydropteroyltri-L-glutamate</name>
        <dbReference type="ChEBI" id="CHEBI:58207"/>
    </ligand>
</feature>
<evidence type="ECO:0000256" key="2">
    <source>
        <dbReference type="ARBA" id="ARBA00004681"/>
    </source>
</evidence>
<sequence length="762" mass="86052">MITNIPGYPRIGSQRELKKACENYWAGKISLEKLELTARLLRKEHWETLHQAGIDLIPSNDFSFYDQMLDMSMALGVIPARFQELRRSFANPHCLELYFAMARGYQKNGFDLTAVEMTKWFDTNYHYLVPEFDDSQTYSLQSRKSILEFQEALQQGIRTKPVLIGPVTYILCGKIKTAGVTRASLLQQLLPAYLELLAALRNAGADWIQLDEPSLVTDLEPADKILYQLAYTAIREAFPDLKLLLTTYFGALEDNTELALQLPVNALHIDLVRAPEQVDSLLKMLPENMQLSLGVVDGRNIWKNDYAASLALINRATAALGTERVMLATSCSLLHVPYNLDDETALKADVKQWMAFARQKVQEVISLKKIIAGDTSLLAENQQVMEQRKTAPGIHVPAVKARLSGITPDDFSRAHSFTERQPLQQEKLQLPLLPTTTIGSFPQTVEIRQLRSNLKKGHISAEQYDQDISVAIREAISWQESLGLDVLVHGEFERNDMVEYFGEQLEGFAFTQNGWVQSYGSRCVKPPVIYGDVWRPQPMTVAWSRYAQSLTGKPVKGMLTGPVTILQWSFVRNDQPRMDTAFQIALAIRDEVKDLEDAGIAIIQVDEPALREGLPLRKSQQDTYLKQAVDAFRLSVAPVQDTTQIHTHMCYAEFNDIIAHIAAMDADVITMETSRSQMELLEAFAQFRYPNETGPGVYDIHSPRVPGVAEMGKLLQRAAELLPARNLWVNPDCGLKTRKWPETEMSLRNMVQAAREVRKQLV</sequence>
<feature type="binding site" evidence="11">
    <location>
        <position position="124"/>
    </location>
    <ligand>
        <name>5-methyltetrahydropteroyltri-L-glutamate</name>
        <dbReference type="ChEBI" id="CHEBI:58207"/>
    </ligand>
</feature>
<comment type="cofactor">
    <cofactor evidence="12">
        <name>Zn(2+)</name>
        <dbReference type="ChEBI" id="CHEBI:29105"/>
    </cofactor>
    <text evidence="12">Binds 2 Zn(2+) ions per subunit.</text>
</comment>
<feature type="binding site" evidence="10 11">
    <location>
        <position position="606"/>
    </location>
    <ligand>
        <name>L-methionine</name>
        <dbReference type="ChEBI" id="CHEBI:57844"/>
    </ligand>
</feature>
<dbReference type="GO" id="GO:0008270">
    <property type="term" value="F:zinc ion binding"/>
    <property type="evidence" value="ECO:0007669"/>
    <property type="project" value="InterPro"/>
</dbReference>
<keyword evidence="4 10" id="KW-0489">Methyltransferase</keyword>
<dbReference type="GO" id="GO:0003871">
    <property type="term" value="F:5-methyltetrahydropteroyltriglutamate-homocysteine S-methyltransferase activity"/>
    <property type="evidence" value="ECO:0007669"/>
    <property type="project" value="UniProtKB-UniRule"/>
</dbReference>
<comment type="similarity">
    <text evidence="3 10">Belongs to the vitamin-B12 independent methionine synthase family.</text>
</comment>
<feature type="binding site" evidence="10">
    <location>
        <position position="119"/>
    </location>
    <ligand>
        <name>5-methyltetrahydropteroyltri-L-glutamate</name>
        <dbReference type="ChEBI" id="CHEBI:58207"/>
    </ligand>
</feature>
<evidence type="ECO:0000256" key="10">
    <source>
        <dbReference type="HAMAP-Rule" id="MF_00172"/>
    </source>
</evidence>
<dbReference type="NCBIfam" id="NF003556">
    <property type="entry name" value="PRK05222.1"/>
    <property type="match status" value="1"/>
</dbReference>
<evidence type="ECO:0000256" key="7">
    <source>
        <dbReference type="ARBA" id="ARBA00022723"/>
    </source>
</evidence>
<feature type="domain" description="Cobalamin-independent methionine synthase MetE N-terminal" evidence="15">
    <location>
        <begin position="4"/>
        <end position="318"/>
    </location>
</feature>
<feature type="binding site" evidence="10 11">
    <location>
        <position position="568"/>
    </location>
    <ligand>
        <name>5-methyltetrahydropteroyltri-L-glutamate</name>
        <dbReference type="ChEBI" id="CHEBI:58207"/>
    </ligand>
</feature>
<protein>
    <recommendedName>
        <fullName evidence="10">5-methyltetrahydropteroyltriglutamate--homocysteine methyltransferase</fullName>
        <ecNumber evidence="10">2.1.1.14</ecNumber>
    </recommendedName>
    <alternativeName>
        <fullName evidence="10">Cobalamin-independent methionine synthase</fullName>
    </alternativeName>
    <alternativeName>
        <fullName evidence="10">Methionine synthase, vitamin-B12 independent isozyme</fullName>
    </alternativeName>
</protein>
<dbReference type="OrthoDB" id="244285at2"/>
<dbReference type="EC" id="2.1.1.14" evidence="10"/>
<dbReference type="GO" id="GO:0071265">
    <property type="term" value="P:L-methionine biosynthetic process"/>
    <property type="evidence" value="ECO:0007669"/>
    <property type="project" value="UniProtKB-ARBA"/>
</dbReference>
<dbReference type="Pfam" id="PF08267">
    <property type="entry name" value="Meth_synt_1"/>
    <property type="match status" value="1"/>
</dbReference>
<evidence type="ECO:0000256" key="11">
    <source>
        <dbReference type="PIRSR" id="PIRSR000382-1"/>
    </source>
</evidence>
<name>A0A1T4LKI5_9BACT</name>
<evidence type="ECO:0000259" key="14">
    <source>
        <dbReference type="Pfam" id="PF01717"/>
    </source>
</evidence>
<feature type="binding site" evidence="10">
    <location>
        <position position="650"/>
    </location>
    <ligand>
        <name>Zn(2+)</name>
        <dbReference type="ChEBI" id="CHEBI:29105"/>
        <note>catalytic</note>
    </ligand>
</feature>
<dbReference type="FunFam" id="3.20.20.210:FF:000002">
    <property type="entry name" value="5-methyltetrahydropteroyltriglutamate--homocysteine methyltransferase"/>
    <property type="match status" value="1"/>
</dbReference>
<feature type="binding site" evidence="11">
    <location>
        <position position="18"/>
    </location>
    <ligand>
        <name>5-methyltetrahydropteroyltri-L-glutamate</name>
        <dbReference type="ChEBI" id="CHEBI:58207"/>
    </ligand>
</feature>
<evidence type="ECO:0000256" key="4">
    <source>
        <dbReference type="ARBA" id="ARBA00022603"/>
    </source>
</evidence>
<feature type="binding site" evidence="10 11">
    <location>
        <position position="606"/>
    </location>
    <ligand>
        <name>L-homocysteine</name>
        <dbReference type="ChEBI" id="CHEBI:58199"/>
    </ligand>
</feature>
<evidence type="ECO:0000256" key="8">
    <source>
        <dbReference type="ARBA" id="ARBA00022833"/>
    </source>
</evidence>
<keyword evidence="5 10" id="KW-0028">Amino-acid biosynthesis</keyword>
<evidence type="ECO:0000256" key="12">
    <source>
        <dbReference type="PIRSR" id="PIRSR000382-2"/>
    </source>
</evidence>
<dbReference type="STRING" id="634771.SAMN04488128_101691"/>
<evidence type="ECO:0000256" key="1">
    <source>
        <dbReference type="ARBA" id="ARBA00002777"/>
    </source>
</evidence>
<feature type="binding site" evidence="10 11">
    <location>
        <position position="491"/>
    </location>
    <ligand>
        <name>L-methionine</name>
        <dbReference type="ChEBI" id="CHEBI:57844"/>
    </ligand>
</feature>
<feature type="binding site" evidence="10">
    <location>
        <position position="672"/>
    </location>
    <ligand>
        <name>Zn(2+)</name>
        <dbReference type="ChEBI" id="CHEBI:29105"/>
        <note>catalytic</note>
    </ligand>
</feature>
<accession>A0A1T4LKI5</accession>
<dbReference type="FunFam" id="3.20.20.210:FF:000003">
    <property type="entry name" value="5-methyltetrahydropteroyltriglutamate--homocysteine methyltransferase"/>
    <property type="match status" value="1"/>
</dbReference>
<dbReference type="NCBIfam" id="TIGR01371">
    <property type="entry name" value="met_syn_B12ind"/>
    <property type="match status" value="1"/>
</dbReference>